<dbReference type="OrthoDB" id="9814807at2"/>
<evidence type="ECO:0000259" key="1">
    <source>
        <dbReference type="Pfam" id="PF19040"/>
    </source>
</evidence>
<dbReference type="SUPFAM" id="SSF52266">
    <property type="entry name" value="SGNH hydrolase"/>
    <property type="match status" value="1"/>
</dbReference>
<organism evidence="2 3">
    <name type="scientific">Cupriavidus basilensis OR16</name>
    <dbReference type="NCBI Taxonomy" id="1127483"/>
    <lineage>
        <taxon>Bacteria</taxon>
        <taxon>Pseudomonadati</taxon>
        <taxon>Pseudomonadota</taxon>
        <taxon>Betaproteobacteria</taxon>
        <taxon>Burkholderiales</taxon>
        <taxon>Burkholderiaceae</taxon>
        <taxon>Cupriavidus</taxon>
    </lineage>
</organism>
<dbReference type="Proteomes" id="UP000005808">
    <property type="component" value="Unassembled WGS sequence"/>
</dbReference>
<evidence type="ECO:0000313" key="3">
    <source>
        <dbReference type="Proteomes" id="UP000005808"/>
    </source>
</evidence>
<proteinExistence type="predicted"/>
<feature type="domain" description="SGNH" evidence="1">
    <location>
        <begin position="89"/>
        <end position="308"/>
    </location>
</feature>
<dbReference type="AlphaFoldDB" id="H1SB56"/>
<evidence type="ECO:0000313" key="2">
    <source>
        <dbReference type="EMBL" id="EHP40294.1"/>
    </source>
</evidence>
<gene>
    <name evidence="2" type="ORF">OR16_26973</name>
</gene>
<reference evidence="2 3" key="1">
    <citation type="journal article" date="2012" name="J. Bacteriol.">
        <title>De Novo Genome Project of Cupriavidus basilensis OR16.</title>
        <authorList>
            <person name="Cserhati M."/>
            <person name="Kriszt B."/>
            <person name="Szoboszlay S."/>
            <person name="Toth A."/>
            <person name="Szabo I."/>
            <person name="Tancsics A."/>
            <person name="Nagy I."/>
            <person name="Horvath B."/>
            <person name="Nagy I."/>
            <person name="Kukolya J."/>
        </authorList>
    </citation>
    <scope>NUCLEOTIDE SEQUENCE [LARGE SCALE GENOMIC DNA]</scope>
    <source>
        <strain evidence="2 3">OR16</strain>
    </source>
</reference>
<comment type="caution">
    <text evidence="2">The sequence shown here is derived from an EMBL/GenBank/DDBJ whole genome shotgun (WGS) entry which is preliminary data.</text>
</comment>
<dbReference type="GO" id="GO:0016788">
    <property type="term" value="F:hydrolase activity, acting on ester bonds"/>
    <property type="evidence" value="ECO:0007669"/>
    <property type="project" value="UniProtKB-ARBA"/>
</dbReference>
<dbReference type="InterPro" id="IPR036514">
    <property type="entry name" value="SGNH_hydro_sf"/>
</dbReference>
<dbReference type="RefSeq" id="WP_006160886.1">
    <property type="nucleotide sequence ID" value="NZ_AHJE01000069.1"/>
</dbReference>
<protein>
    <submittedName>
        <fullName evidence="2">O-antigen acetylase</fullName>
    </submittedName>
</protein>
<accession>H1SB56</accession>
<dbReference type="InterPro" id="IPR043968">
    <property type="entry name" value="SGNH"/>
</dbReference>
<sequence>MASVALAWVTYRLVERPIRLGKNSRLKVASLCTLAMSAGGVGYLSYALDGLPSRFPPEVQSIADFKYDYKGDARVNKCWLGEVSTPDGFSEECANVPPGNSSILVWGDSHAARLYPGLQKALGDTHAISQFTRDSCPPILGFGYPVCQKSNEYVMAEIRRLRPRTVVMFGVWGHYQKDWSIPSPAKQGLLASIEQLKAAGIKEIVVLGPAPEWSDNLPKLVYQGWKDSYPVHKIPARLTTGHDPVPVAIDKQLETLFSDTSVRYVSIMQVLCTKDGCLTHVPNRPEELFTWDYGHLTTYGATFVARHLSEVGVLP</sequence>
<dbReference type="Gene3D" id="3.40.50.1110">
    <property type="entry name" value="SGNH hydrolase"/>
    <property type="match status" value="1"/>
</dbReference>
<name>H1SB56_9BURK</name>
<dbReference type="Pfam" id="PF19040">
    <property type="entry name" value="SGNH"/>
    <property type="match status" value="1"/>
</dbReference>
<dbReference type="EMBL" id="AHJE01000069">
    <property type="protein sequence ID" value="EHP40294.1"/>
    <property type="molecule type" value="Genomic_DNA"/>
</dbReference>